<evidence type="ECO:0000256" key="3">
    <source>
        <dbReference type="ARBA" id="ARBA00007592"/>
    </source>
</evidence>
<dbReference type="AlphaFoldDB" id="D6YVH1"/>
<dbReference type="SUPFAM" id="SSF51569">
    <property type="entry name" value="Aldolase"/>
    <property type="match status" value="1"/>
</dbReference>
<evidence type="ECO:0000256" key="10">
    <source>
        <dbReference type="ARBA" id="ARBA00023270"/>
    </source>
</evidence>
<sequence>MPRLDGLKGVYTAIVTPFKKDKTLDEEGLRNNIQFQISQGVEGIAALGTTGEAPTLSEQEKVRILQIAKEECAGRIHLMAGTGSYSTEQTIRMSKLAEELGADSCLVITPYYNRPNQKGIYHHFKAVAESVHIPMILYHHPGRSGCRITTETLLKLSGIPNIAGIKDASGDLATQTCWLEKVAPSFSVLSGDDPLTLPMLSIGASGVISVTSNLSPKKMINLVSAALQGDFQTAREIHYQLLPLMQALSIDSNPIPVKAAMNLINMAAGPCRLPLTPLEEHHVKFIKEIVHG</sequence>
<keyword evidence="5 12" id="KW-0963">Cytoplasm</keyword>
<evidence type="ECO:0000313" key="17">
    <source>
        <dbReference type="Proteomes" id="UP000001505"/>
    </source>
</evidence>
<dbReference type="KEGG" id="wch:wcw_0765"/>
<feature type="active site" description="Schiff-base intermediate with substrate" evidence="12 14">
    <location>
        <position position="166"/>
    </location>
</feature>
<dbReference type="HAMAP" id="MF_00418">
    <property type="entry name" value="DapA"/>
    <property type="match status" value="1"/>
</dbReference>
<evidence type="ECO:0000256" key="13">
    <source>
        <dbReference type="PIRNR" id="PIRNR001365"/>
    </source>
</evidence>
<evidence type="ECO:0000256" key="2">
    <source>
        <dbReference type="ARBA" id="ARBA00005120"/>
    </source>
</evidence>
<dbReference type="GO" id="GO:0019877">
    <property type="term" value="P:diaminopimelate biosynthetic process"/>
    <property type="evidence" value="ECO:0007669"/>
    <property type="project" value="UniProtKB-UniRule"/>
</dbReference>
<dbReference type="GO" id="GO:0009089">
    <property type="term" value="P:lysine biosynthetic process via diaminopimelate"/>
    <property type="evidence" value="ECO:0007669"/>
    <property type="project" value="UniProtKB-UniRule"/>
</dbReference>
<dbReference type="InterPro" id="IPR005263">
    <property type="entry name" value="DapA"/>
</dbReference>
<feature type="site" description="Part of a proton relay during catalysis" evidence="12">
    <location>
        <position position="49"/>
    </location>
</feature>
<evidence type="ECO:0000256" key="9">
    <source>
        <dbReference type="ARBA" id="ARBA00023239"/>
    </source>
</evidence>
<dbReference type="GO" id="GO:0005737">
    <property type="term" value="C:cytoplasm"/>
    <property type="evidence" value="ECO:0007669"/>
    <property type="project" value="UniProtKB-SubCell"/>
</dbReference>
<dbReference type="SMART" id="SM01130">
    <property type="entry name" value="DHDPS"/>
    <property type="match status" value="1"/>
</dbReference>
<dbReference type="CDD" id="cd00950">
    <property type="entry name" value="DHDPS"/>
    <property type="match status" value="1"/>
</dbReference>
<feature type="site" description="Part of a proton relay during catalysis" evidence="12">
    <location>
        <position position="112"/>
    </location>
</feature>
<comment type="caution">
    <text evidence="12">Was originally thought to be a dihydrodipicolinate synthase (DHDPS), catalyzing the condensation of (S)-aspartate-beta-semialdehyde [(S)-ASA] and pyruvate to dihydrodipicolinate (DHDP). However, it was shown in E.coli that the product of the enzymatic reaction is not dihydrodipicolinate but in fact (4S)-4-hydroxy-2,3,4,5-tetrahydro-(2S)-dipicolinic acid (HTPA), and that the consecutive dehydration reaction leading to DHDP is not spontaneous but catalyzed by DapB.</text>
</comment>
<name>D6YVH1_WADCW</name>
<dbReference type="eggNOG" id="COG0329">
    <property type="taxonomic scope" value="Bacteria"/>
</dbReference>
<comment type="subcellular location">
    <subcellularLocation>
        <location evidence="12">Cytoplasm</location>
    </subcellularLocation>
</comment>
<dbReference type="UniPathway" id="UPA00034">
    <property type="reaction ID" value="UER00017"/>
</dbReference>
<keyword evidence="6 12" id="KW-0028">Amino-acid biosynthesis</keyword>
<dbReference type="EC" id="4.3.3.7" evidence="4 12"/>
<organism evidence="16 17">
    <name type="scientific">Waddlia chondrophila (strain ATCC VR-1470 / WSU 86-1044)</name>
    <dbReference type="NCBI Taxonomy" id="716544"/>
    <lineage>
        <taxon>Bacteria</taxon>
        <taxon>Pseudomonadati</taxon>
        <taxon>Chlamydiota</taxon>
        <taxon>Chlamydiia</taxon>
        <taxon>Parachlamydiales</taxon>
        <taxon>Waddliaceae</taxon>
        <taxon>Waddlia</taxon>
    </lineage>
</organism>
<evidence type="ECO:0000256" key="8">
    <source>
        <dbReference type="ARBA" id="ARBA00023154"/>
    </source>
</evidence>
<dbReference type="OrthoDB" id="9782828at2"/>
<protein>
    <recommendedName>
        <fullName evidence="4 12">4-hydroxy-tetrahydrodipicolinate synthase</fullName>
        <shortName evidence="12">HTPA synthase</shortName>
        <ecNumber evidence="4 12">4.3.3.7</ecNumber>
    </recommendedName>
</protein>
<keyword evidence="9 12" id="KW-0456">Lyase</keyword>
<dbReference type="PIRSF" id="PIRSF001365">
    <property type="entry name" value="DHDPS"/>
    <property type="match status" value="1"/>
</dbReference>
<accession>D6YVH1</accession>
<dbReference type="GO" id="GO:0008840">
    <property type="term" value="F:4-hydroxy-tetrahydrodipicolinate synthase activity"/>
    <property type="evidence" value="ECO:0007669"/>
    <property type="project" value="UniProtKB-UniRule"/>
</dbReference>
<keyword evidence="8 12" id="KW-0457">Lysine biosynthesis</keyword>
<evidence type="ECO:0000313" key="16">
    <source>
        <dbReference type="EMBL" id="ADI38132.1"/>
    </source>
</evidence>
<comment type="similarity">
    <text evidence="3 12 13">Belongs to the DapA family.</text>
</comment>
<evidence type="ECO:0000256" key="12">
    <source>
        <dbReference type="HAMAP-Rule" id="MF_00418"/>
    </source>
</evidence>
<gene>
    <name evidence="12 16" type="primary">dapA</name>
    <name evidence="16" type="ordered locus">wcw_0765</name>
</gene>
<feature type="binding site" evidence="12 15">
    <location>
        <position position="50"/>
    </location>
    <ligand>
        <name>pyruvate</name>
        <dbReference type="ChEBI" id="CHEBI:15361"/>
    </ligand>
</feature>
<evidence type="ECO:0000256" key="15">
    <source>
        <dbReference type="PIRSR" id="PIRSR001365-2"/>
    </source>
</evidence>
<keyword evidence="17" id="KW-1185">Reference proteome</keyword>
<dbReference type="Proteomes" id="UP000001505">
    <property type="component" value="Chromosome"/>
</dbReference>
<comment type="pathway">
    <text evidence="2 12">Amino-acid biosynthesis; L-lysine biosynthesis via DAP pathway; (S)-tetrahydrodipicolinate from L-aspartate: step 3/4.</text>
</comment>
<dbReference type="STRING" id="716544.wcw_0765"/>
<feature type="active site" description="Proton donor/acceptor" evidence="12 14">
    <location>
        <position position="138"/>
    </location>
</feature>
<evidence type="ECO:0000256" key="6">
    <source>
        <dbReference type="ARBA" id="ARBA00022605"/>
    </source>
</evidence>
<evidence type="ECO:0000256" key="1">
    <source>
        <dbReference type="ARBA" id="ARBA00003294"/>
    </source>
</evidence>
<evidence type="ECO:0000256" key="4">
    <source>
        <dbReference type="ARBA" id="ARBA00012086"/>
    </source>
</evidence>
<evidence type="ECO:0000256" key="14">
    <source>
        <dbReference type="PIRSR" id="PIRSR001365-1"/>
    </source>
</evidence>
<keyword evidence="10 12" id="KW-0704">Schiff base</keyword>
<feature type="binding site" evidence="12 15">
    <location>
        <position position="208"/>
    </location>
    <ligand>
        <name>pyruvate</name>
        <dbReference type="ChEBI" id="CHEBI:15361"/>
    </ligand>
</feature>
<dbReference type="HOGENOM" id="CLU_049343_7_1_0"/>
<reference evidence="16 17" key="1">
    <citation type="journal article" date="2010" name="PLoS ONE">
        <title>The Waddlia genome: a window into chlamydial biology.</title>
        <authorList>
            <person name="Bertelli C."/>
            <person name="Collyn F."/>
            <person name="Croxatto A."/>
            <person name="Ruckert C."/>
            <person name="Polkinghorne A."/>
            <person name="Kebbi-Beghdadi C."/>
            <person name="Goesmann A."/>
            <person name="Vaughan L."/>
            <person name="Greub G."/>
        </authorList>
    </citation>
    <scope>NUCLEOTIDE SEQUENCE [LARGE SCALE GENOMIC DNA]</scope>
    <source>
        <strain evidence="17">ATCC VR-1470 / WSU 86-1044</strain>
    </source>
</reference>
<dbReference type="NCBIfam" id="TIGR00674">
    <property type="entry name" value="dapA"/>
    <property type="match status" value="1"/>
</dbReference>
<keyword evidence="7 12" id="KW-0220">Diaminopimelate biosynthesis</keyword>
<dbReference type="PANTHER" id="PTHR12128:SF66">
    <property type="entry name" value="4-HYDROXY-2-OXOGLUTARATE ALDOLASE, MITOCHONDRIAL"/>
    <property type="match status" value="1"/>
</dbReference>
<dbReference type="PANTHER" id="PTHR12128">
    <property type="entry name" value="DIHYDRODIPICOLINATE SYNTHASE"/>
    <property type="match status" value="1"/>
</dbReference>
<evidence type="ECO:0000256" key="11">
    <source>
        <dbReference type="ARBA" id="ARBA00047836"/>
    </source>
</evidence>
<dbReference type="PRINTS" id="PR00146">
    <property type="entry name" value="DHPICSNTHASE"/>
</dbReference>
<dbReference type="InterPro" id="IPR013785">
    <property type="entry name" value="Aldolase_TIM"/>
</dbReference>
<dbReference type="EMBL" id="CP001928">
    <property type="protein sequence ID" value="ADI38132.1"/>
    <property type="molecule type" value="Genomic_DNA"/>
</dbReference>
<proteinExistence type="inferred from homology"/>
<evidence type="ECO:0000256" key="7">
    <source>
        <dbReference type="ARBA" id="ARBA00022915"/>
    </source>
</evidence>
<dbReference type="Gene3D" id="3.20.20.70">
    <property type="entry name" value="Aldolase class I"/>
    <property type="match status" value="1"/>
</dbReference>
<dbReference type="InterPro" id="IPR002220">
    <property type="entry name" value="DapA-like"/>
</dbReference>
<evidence type="ECO:0000256" key="5">
    <source>
        <dbReference type="ARBA" id="ARBA00022490"/>
    </source>
</evidence>
<comment type="function">
    <text evidence="1 12">Catalyzes the condensation of (S)-aspartate-beta-semialdehyde [(S)-ASA] and pyruvate to 4-hydroxy-tetrahydrodipicolinate (HTPA).</text>
</comment>
<dbReference type="RefSeq" id="WP_013181850.1">
    <property type="nucleotide sequence ID" value="NC_014225.1"/>
</dbReference>
<dbReference type="Pfam" id="PF00701">
    <property type="entry name" value="DHDPS"/>
    <property type="match status" value="1"/>
</dbReference>
<comment type="catalytic activity">
    <reaction evidence="11 12">
        <text>L-aspartate 4-semialdehyde + pyruvate = (2S,4S)-4-hydroxy-2,3,4,5-tetrahydrodipicolinate + H2O + H(+)</text>
        <dbReference type="Rhea" id="RHEA:34171"/>
        <dbReference type="ChEBI" id="CHEBI:15361"/>
        <dbReference type="ChEBI" id="CHEBI:15377"/>
        <dbReference type="ChEBI" id="CHEBI:15378"/>
        <dbReference type="ChEBI" id="CHEBI:67139"/>
        <dbReference type="ChEBI" id="CHEBI:537519"/>
        <dbReference type="EC" id="4.3.3.7"/>
    </reaction>
</comment>
<comment type="subunit">
    <text evidence="12">Homotetramer; dimer of dimers.</text>
</comment>